<dbReference type="NCBIfam" id="TIGR00879">
    <property type="entry name" value="SP"/>
    <property type="match status" value="1"/>
</dbReference>
<dbReference type="GO" id="GO:0051119">
    <property type="term" value="F:sugar transmembrane transporter activity"/>
    <property type="evidence" value="ECO:0007669"/>
    <property type="project" value="InterPro"/>
</dbReference>
<feature type="transmembrane region" description="Helical" evidence="9">
    <location>
        <begin position="183"/>
        <end position="202"/>
    </location>
</feature>
<evidence type="ECO:0000256" key="5">
    <source>
        <dbReference type="ARBA" id="ARBA00023136"/>
    </source>
</evidence>
<dbReference type="Gene3D" id="1.20.1250.20">
    <property type="entry name" value="MFS general substrate transporter like domains"/>
    <property type="match status" value="1"/>
</dbReference>
<comment type="subcellular location">
    <subcellularLocation>
        <location evidence="1">Cell membrane</location>
        <topology evidence="1">Multi-pass membrane protein</topology>
    </subcellularLocation>
</comment>
<dbReference type="InterPro" id="IPR044775">
    <property type="entry name" value="MFS_ERD6/Tret1-like"/>
</dbReference>
<feature type="transmembrane region" description="Helical" evidence="9">
    <location>
        <begin position="125"/>
        <end position="144"/>
    </location>
</feature>
<feature type="domain" description="Major facilitator superfamily (MFS) profile" evidence="10">
    <location>
        <begin position="53"/>
        <end position="485"/>
    </location>
</feature>
<evidence type="ECO:0000256" key="7">
    <source>
        <dbReference type="ARBA" id="ARBA00024348"/>
    </source>
</evidence>
<dbReference type="GeneID" id="108735188"/>
<dbReference type="GO" id="GO:0005886">
    <property type="term" value="C:plasma membrane"/>
    <property type="evidence" value="ECO:0007669"/>
    <property type="project" value="UniProtKB-SubCell"/>
</dbReference>
<feature type="transmembrane region" description="Helical" evidence="9">
    <location>
        <begin position="95"/>
        <end position="113"/>
    </location>
</feature>
<feature type="transmembrane region" description="Helical" evidence="9">
    <location>
        <begin position="208"/>
        <end position="227"/>
    </location>
</feature>
<keyword evidence="2" id="KW-1003">Cell membrane</keyword>
<dbReference type="Pfam" id="PF00083">
    <property type="entry name" value="Sugar_tr"/>
    <property type="match status" value="1"/>
</dbReference>
<dbReference type="PANTHER" id="PTHR48021:SF1">
    <property type="entry name" value="GH07001P-RELATED"/>
    <property type="match status" value="1"/>
</dbReference>
<sequence>MCSLSIKIECSENRSSVAYQRAKYTPHSITKMTLKVPDPEESQGTLQRGKKLPQYIAALSVCLGSVAAGGMMGWTSNIEQELTSGELNGVQLTDLGWVGSLATLGALFSCFFIGKMCDFLGRKVAMLSLVIPFTLGWLLIIFAQNVAMLLVGRFVTGFAGGAFCVSAPLYTSEIAEVEIRGTLGSYFQLLLTVGILLAYILGSFLHPIPYSIVLAIIPLVFGIVFFTQPETPVYRMKQGKEEEARQSLLRLRGPQYDVDAEIKEIKRMLEEDEKRKVPFFQSFRKRETVVATVISFGLMFFQQASGVNAVIFYTSNIFNAANVQLDSKIATIIVGVMQVVATFISSLVVDKLGRRLLLIGSIGLMSISILLLAVYYSLNDRLEDNSIARSINFIPVICLCVFIVAFSFGFGPIPWMISAEVYPEEVKSTLSSAAGVFNWFIAFLITRFYPDMQASVLGGDGTFYVFGGVCVAGAIFCLTYVPETKGKSLEQIQAELRGEKFSANTDKSGIDNPSFS</sequence>
<dbReference type="InterPro" id="IPR005828">
    <property type="entry name" value="MFS_sugar_transport-like"/>
</dbReference>
<evidence type="ECO:0000256" key="3">
    <source>
        <dbReference type="ARBA" id="ARBA00022692"/>
    </source>
</evidence>
<dbReference type="AlphaFoldDB" id="A0A1W4WEY2"/>
<feature type="transmembrane region" description="Helical" evidence="9">
    <location>
        <begin position="390"/>
        <end position="417"/>
    </location>
</feature>
<feature type="transmembrane region" description="Helical" evidence="9">
    <location>
        <begin position="356"/>
        <end position="378"/>
    </location>
</feature>
<dbReference type="RefSeq" id="XP_018322521.1">
    <property type="nucleotide sequence ID" value="XM_018467019.1"/>
</dbReference>
<dbReference type="STRING" id="224129.A0A1W4WEY2"/>
<keyword evidence="11" id="KW-1185">Reference proteome</keyword>
<evidence type="ECO:0000256" key="9">
    <source>
        <dbReference type="SAM" id="Phobius"/>
    </source>
</evidence>
<feature type="transmembrane region" description="Helical" evidence="9">
    <location>
        <begin position="289"/>
        <end position="314"/>
    </location>
</feature>
<name>A0A1W4WEY2_AGRPL</name>
<dbReference type="CDD" id="cd17358">
    <property type="entry name" value="MFS_GLUT6_8_Class3_like"/>
    <property type="match status" value="1"/>
</dbReference>
<keyword evidence="5 9" id="KW-0472">Membrane</keyword>
<comment type="similarity">
    <text evidence="7">Belongs to the major facilitator superfamily. Sugar transporter (TC 2.A.1.1) family. Trehalose transporter subfamily.</text>
</comment>
<dbReference type="PRINTS" id="PR00171">
    <property type="entry name" value="SUGRTRNSPORT"/>
</dbReference>
<evidence type="ECO:0000313" key="11">
    <source>
        <dbReference type="Proteomes" id="UP000192223"/>
    </source>
</evidence>
<evidence type="ECO:0000256" key="2">
    <source>
        <dbReference type="ARBA" id="ARBA00022475"/>
    </source>
</evidence>
<dbReference type="PROSITE" id="PS00216">
    <property type="entry name" value="SUGAR_TRANSPORT_1"/>
    <property type="match status" value="1"/>
</dbReference>
<keyword evidence="6" id="KW-0325">Glycoprotein</keyword>
<feature type="transmembrane region" description="Helical" evidence="9">
    <location>
        <begin position="55"/>
        <end position="75"/>
    </location>
</feature>
<dbReference type="InterPro" id="IPR036259">
    <property type="entry name" value="MFS_trans_sf"/>
</dbReference>
<evidence type="ECO:0000256" key="8">
    <source>
        <dbReference type="RuleBase" id="RU003346"/>
    </source>
</evidence>
<dbReference type="FunFam" id="1.20.1250.20:FF:000055">
    <property type="entry name" value="Facilitated trehalose transporter Tret1-2 homolog"/>
    <property type="match status" value="1"/>
</dbReference>
<gene>
    <name evidence="12" type="primary">LOC108735188</name>
</gene>
<dbReference type="InParanoid" id="A0A1W4WEY2"/>
<dbReference type="InterPro" id="IPR005829">
    <property type="entry name" value="Sugar_transporter_CS"/>
</dbReference>
<dbReference type="Proteomes" id="UP000192223">
    <property type="component" value="Unplaced"/>
</dbReference>
<dbReference type="InterPro" id="IPR020846">
    <property type="entry name" value="MFS_dom"/>
</dbReference>
<evidence type="ECO:0000256" key="4">
    <source>
        <dbReference type="ARBA" id="ARBA00022989"/>
    </source>
</evidence>
<accession>A0A1W4WEY2</accession>
<feature type="transmembrane region" description="Helical" evidence="9">
    <location>
        <begin position="150"/>
        <end position="171"/>
    </location>
</feature>
<evidence type="ECO:0000256" key="1">
    <source>
        <dbReference type="ARBA" id="ARBA00004651"/>
    </source>
</evidence>
<dbReference type="InterPro" id="IPR050549">
    <property type="entry name" value="MFS_Trehalose_Transporter"/>
</dbReference>
<feature type="transmembrane region" description="Helical" evidence="9">
    <location>
        <begin position="329"/>
        <end position="349"/>
    </location>
</feature>
<evidence type="ECO:0000256" key="6">
    <source>
        <dbReference type="ARBA" id="ARBA00023180"/>
    </source>
</evidence>
<organism evidence="11 12">
    <name type="scientific">Agrilus planipennis</name>
    <name type="common">Emerald ash borer</name>
    <name type="synonym">Agrilus marcopoli</name>
    <dbReference type="NCBI Taxonomy" id="224129"/>
    <lineage>
        <taxon>Eukaryota</taxon>
        <taxon>Metazoa</taxon>
        <taxon>Ecdysozoa</taxon>
        <taxon>Arthropoda</taxon>
        <taxon>Hexapoda</taxon>
        <taxon>Insecta</taxon>
        <taxon>Pterygota</taxon>
        <taxon>Neoptera</taxon>
        <taxon>Endopterygota</taxon>
        <taxon>Coleoptera</taxon>
        <taxon>Polyphaga</taxon>
        <taxon>Elateriformia</taxon>
        <taxon>Buprestoidea</taxon>
        <taxon>Buprestidae</taxon>
        <taxon>Agrilinae</taxon>
        <taxon>Agrilus</taxon>
    </lineage>
</organism>
<dbReference type="InterPro" id="IPR003663">
    <property type="entry name" value="Sugar/inositol_transpt"/>
</dbReference>
<dbReference type="KEGG" id="apln:108735188"/>
<reference evidence="12" key="1">
    <citation type="submission" date="2025-08" db="UniProtKB">
        <authorList>
            <consortium name="RefSeq"/>
        </authorList>
    </citation>
    <scope>IDENTIFICATION</scope>
    <source>
        <tissue evidence="12">Entire body</tissue>
    </source>
</reference>
<evidence type="ECO:0000259" key="10">
    <source>
        <dbReference type="PROSITE" id="PS50850"/>
    </source>
</evidence>
<dbReference type="PROSITE" id="PS50850">
    <property type="entry name" value="MFS"/>
    <property type="match status" value="1"/>
</dbReference>
<dbReference type="SUPFAM" id="SSF103473">
    <property type="entry name" value="MFS general substrate transporter"/>
    <property type="match status" value="1"/>
</dbReference>
<keyword evidence="3 9" id="KW-0812">Transmembrane</keyword>
<keyword evidence="8" id="KW-0813">Transport</keyword>
<feature type="transmembrane region" description="Helical" evidence="9">
    <location>
        <begin position="429"/>
        <end position="449"/>
    </location>
</feature>
<dbReference type="PROSITE" id="PS00217">
    <property type="entry name" value="SUGAR_TRANSPORT_2"/>
    <property type="match status" value="1"/>
</dbReference>
<protein>
    <submittedName>
        <fullName evidence="12">Facilitated trehalose transporter Tret1-2 homolog isoform X1</fullName>
    </submittedName>
</protein>
<evidence type="ECO:0000313" key="12">
    <source>
        <dbReference type="RefSeq" id="XP_018322521.1"/>
    </source>
</evidence>
<feature type="transmembrane region" description="Helical" evidence="9">
    <location>
        <begin position="461"/>
        <end position="481"/>
    </location>
</feature>
<proteinExistence type="inferred from homology"/>
<dbReference type="PANTHER" id="PTHR48021">
    <property type="match status" value="1"/>
</dbReference>
<keyword evidence="4 9" id="KW-1133">Transmembrane helix</keyword>
<dbReference type="OrthoDB" id="6612291at2759"/>